<keyword evidence="2 4" id="KW-1133">Transmembrane helix</keyword>
<feature type="transmembrane region" description="Helical" evidence="4">
    <location>
        <begin position="50"/>
        <end position="70"/>
    </location>
</feature>
<dbReference type="InterPro" id="IPR011701">
    <property type="entry name" value="MFS"/>
</dbReference>
<accession>A0A7H1N514</accession>
<evidence type="ECO:0000313" key="6">
    <source>
        <dbReference type="EMBL" id="QNT70800.1"/>
    </source>
</evidence>
<dbReference type="InterPro" id="IPR020846">
    <property type="entry name" value="MFS_dom"/>
</dbReference>
<gene>
    <name evidence="6" type="ORF">HQ394_17640</name>
</gene>
<feature type="transmembrane region" description="Helical" evidence="4">
    <location>
        <begin position="365"/>
        <end position="384"/>
    </location>
</feature>
<dbReference type="GO" id="GO:0022857">
    <property type="term" value="F:transmembrane transporter activity"/>
    <property type="evidence" value="ECO:0007669"/>
    <property type="project" value="InterPro"/>
</dbReference>
<feature type="transmembrane region" description="Helical" evidence="4">
    <location>
        <begin position="278"/>
        <end position="296"/>
    </location>
</feature>
<dbReference type="EMBL" id="CP053923">
    <property type="protein sequence ID" value="QNT70800.1"/>
    <property type="molecule type" value="Genomic_DNA"/>
</dbReference>
<keyword evidence="1 4" id="KW-0812">Transmembrane</keyword>
<protein>
    <recommendedName>
        <fullName evidence="5">Major facilitator superfamily (MFS) profile domain-containing protein</fullName>
    </recommendedName>
</protein>
<dbReference type="PROSITE" id="PS50850">
    <property type="entry name" value="MFS"/>
    <property type="match status" value="1"/>
</dbReference>
<sequence length="386" mass="38461">MTTLVCVPPTRREWTALGRISASIALTETAVWMSLPLITLGLASAGHSPLTIGLVTALPAAAVIALTPILPTLVRIAGAAPLFHLASLLLVATSMLLVSLAGSQSPLFWGLAAMLVGTSSVIRWIIGDGTINRMADGPYRGRILSVHETIRSSAIGIGPAIVALTGGDVAIGFSIAAVLGLLGLLGALGSRFHGVESPRTGGWALIRAVRASPAMVALAFLGGLLESAAATSLPLYGVAAGLGAGAAAALASASGFGNLFGQIPFGWAVDRFGSRRPAAVALMMLGLGLGVLPLAAAFGSVGFTVLLAFGAGAGALYTLAVMRANEATSGAGILATIGAIAVCYTLGALSGPIVGGLALSLDPHWGLSGTLIAITAVLATIILARR</sequence>
<evidence type="ECO:0000259" key="5">
    <source>
        <dbReference type="PROSITE" id="PS50850"/>
    </source>
</evidence>
<feature type="transmembrane region" description="Helical" evidence="4">
    <location>
        <begin position="333"/>
        <end position="359"/>
    </location>
</feature>
<proteinExistence type="predicted"/>
<dbReference type="AlphaFoldDB" id="A0A7H1N514"/>
<evidence type="ECO:0000256" key="2">
    <source>
        <dbReference type="ARBA" id="ARBA00022989"/>
    </source>
</evidence>
<feature type="transmembrane region" description="Helical" evidence="4">
    <location>
        <begin position="169"/>
        <end position="188"/>
    </location>
</feature>
<dbReference type="Gene3D" id="1.20.1250.20">
    <property type="entry name" value="MFS general substrate transporter like domains"/>
    <property type="match status" value="2"/>
</dbReference>
<feature type="transmembrane region" description="Helical" evidence="4">
    <location>
        <begin position="82"/>
        <end position="100"/>
    </location>
</feature>
<evidence type="ECO:0000256" key="3">
    <source>
        <dbReference type="ARBA" id="ARBA00023136"/>
    </source>
</evidence>
<name>A0A7H1N514_9PROT</name>
<keyword evidence="7" id="KW-1185">Reference proteome</keyword>
<dbReference type="SUPFAM" id="SSF103473">
    <property type="entry name" value="MFS general substrate transporter"/>
    <property type="match status" value="1"/>
</dbReference>
<feature type="transmembrane region" description="Helical" evidence="4">
    <location>
        <begin position="20"/>
        <end position="43"/>
    </location>
</feature>
<dbReference type="InterPro" id="IPR036259">
    <property type="entry name" value="MFS_trans_sf"/>
</dbReference>
<dbReference type="PANTHER" id="PTHR23521">
    <property type="entry name" value="TRANSPORTER MFS SUPERFAMILY"/>
    <property type="match status" value="1"/>
</dbReference>
<evidence type="ECO:0000256" key="4">
    <source>
        <dbReference type="SAM" id="Phobius"/>
    </source>
</evidence>
<dbReference type="Pfam" id="PF07690">
    <property type="entry name" value="MFS_1"/>
    <property type="match status" value="1"/>
</dbReference>
<evidence type="ECO:0000256" key="1">
    <source>
        <dbReference type="ARBA" id="ARBA00022692"/>
    </source>
</evidence>
<dbReference type="RefSeq" id="WP_190261265.1">
    <property type="nucleotide sequence ID" value="NZ_CP053923.1"/>
</dbReference>
<reference evidence="6 7" key="1">
    <citation type="submission" date="2020-05" db="EMBL/GenBank/DDBJ databases">
        <title>Complete closed genome sequence of Defluviicoccus vanus.</title>
        <authorList>
            <person name="Bessarab I."/>
            <person name="Arumugam K."/>
            <person name="Maszenan A.M."/>
            <person name="Seviour R.J."/>
            <person name="Williams R.B."/>
        </authorList>
    </citation>
    <scope>NUCLEOTIDE SEQUENCE [LARGE SCALE GENOMIC DNA]</scope>
    <source>
        <strain evidence="6 7">Ben 114</strain>
    </source>
</reference>
<feature type="domain" description="Major facilitator superfamily (MFS) profile" evidence="5">
    <location>
        <begin position="211"/>
        <end position="386"/>
    </location>
</feature>
<dbReference type="Proteomes" id="UP000516369">
    <property type="component" value="Chromosome"/>
</dbReference>
<evidence type="ECO:0000313" key="7">
    <source>
        <dbReference type="Proteomes" id="UP000516369"/>
    </source>
</evidence>
<keyword evidence="3 4" id="KW-0472">Membrane</keyword>
<feature type="transmembrane region" description="Helical" evidence="4">
    <location>
        <begin position="107"/>
        <end position="126"/>
    </location>
</feature>
<feature type="transmembrane region" description="Helical" evidence="4">
    <location>
        <begin position="302"/>
        <end position="321"/>
    </location>
</feature>
<dbReference type="PANTHER" id="PTHR23521:SF3">
    <property type="entry name" value="MFS TRANSPORTER"/>
    <property type="match status" value="1"/>
</dbReference>
<dbReference type="GO" id="GO:0005886">
    <property type="term" value="C:plasma membrane"/>
    <property type="evidence" value="ECO:0007669"/>
    <property type="project" value="TreeGrafter"/>
</dbReference>
<organism evidence="6 7">
    <name type="scientific">Defluviicoccus vanus</name>
    <dbReference type="NCBI Taxonomy" id="111831"/>
    <lineage>
        <taxon>Bacteria</taxon>
        <taxon>Pseudomonadati</taxon>
        <taxon>Pseudomonadota</taxon>
        <taxon>Alphaproteobacteria</taxon>
        <taxon>Rhodospirillales</taxon>
        <taxon>Rhodospirillaceae</taxon>
        <taxon>Defluviicoccus</taxon>
    </lineage>
</organism>
<feature type="transmembrane region" description="Helical" evidence="4">
    <location>
        <begin position="235"/>
        <end position="257"/>
    </location>
</feature>
<feature type="transmembrane region" description="Helical" evidence="4">
    <location>
        <begin position="208"/>
        <end position="229"/>
    </location>
</feature>
<dbReference type="KEGG" id="dvn:HQ394_17640"/>